<proteinExistence type="predicted"/>
<accession>A0A4Y9ZC95</accession>
<evidence type="ECO:0000313" key="2">
    <source>
        <dbReference type="Proteomes" id="UP000298327"/>
    </source>
</evidence>
<protein>
    <submittedName>
        <fullName evidence="1">Uncharacterized protein</fullName>
    </submittedName>
</protein>
<dbReference type="Proteomes" id="UP000298327">
    <property type="component" value="Unassembled WGS sequence"/>
</dbReference>
<keyword evidence="2" id="KW-1185">Reference proteome</keyword>
<gene>
    <name evidence="1" type="ORF">EVG20_g1406</name>
</gene>
<comment type="caution">
    <text evidence="1">The sequence shown here is derived from an EMBL/GenBank/DDBJ whole genome shotgun (WGS) entry which is preliminary data.</text>
</comment>
<name>A0A4Y9ZC95_9AGAM</name>
<organism evidence="1 2">
    <name type="scientific">Dentipellis fragilis</name>
    <dbReference type="NCBI Taxonomy" id="205917"/>
    <lineage>
        <taxon>Eukaryota</taxon>
        <taxon>Fungi</taxon>
        <taxon>Dikarya</taxon>
        <taxon>Basidiomycota</taxon>
        <taxon>Agaricomycotina</taxon>
        <taxon>Agaricomycetes</taxon>
        <taxon>Russulales</taxon>
        <taxon>Hericiaceae</taxon>
        <taxon>Dentipellis</taxon>
    </lineage>
</organism>
<sequence>MGSSSEARISSAHLLAIAKLAPTSSEHPPRPLSPASISGRFVAASISSICPTPPFGLSRPSLYGHAAIPEDCWQSRSKISMDRMLRMGQPRPRLEATGPDDANSVASLLSFAQGGGRSTWTKSLFLACCNATWQAAKLDTLSGGHRLHIGAALWCCSLVVSCLTLLHHKATGSFPSDRLARLDSTMDAFSRTMVLMSPT</sequence>
<reference evidence="1 2" key="1">
    <citation type="submission" date="2019-02" db="EMBL/GenBank/DDBJ databases">
        <title>Genome sequencing of the rare red list fungi Dentipellis fragilis.</title>
        <authorList>
            <person name="Buettner E."/>
            <person name="Kellner H."/>
        </authorList>
    </citation>
    <scope>NUCLEOTIDE SEQUENCE [LARGE SCALE GENOMIC DNA]</scope>
    <source>
        <strain evidence="1 2">DSM 105465</strain>
    </source>
</reference>
<dbReference type="AlphaFoldDB" id="A0A4Y9ZC95"/>
<dbReference type="EMBL" id="SEOQ01000044">
    <property type="protein sequence ID" value="TFY71597.1"/>
    <property type="molecule type" value="Genomic_DNA"/>
</dbReference>
<evidence type="ECO:0000313" key="1">
    <source>
        <dbReference type="EMBL" id="TFY71597.1"/>
    </source>
</evidence>